<feature type="domain" description="Methyl-accepting transducer" evidence="10">
    <location>
        <begin position="282"/>
        <end position="518"/>
    </location>
</feature>
<dbReference type="InterPro" id="IPR003660">
    <property type="entry name" value="HAMP_dom"/>
</dbReference>
<keyword evidence="6 8" id="KW-0807">Transducer</keyword>
<protein>
    <submittedName>
        <fullName evidence="12">Methyl-accepting chemotaxis protein</fullName>
    </submittedName>
</protein>
<keyword evidence="2" id="KW-1003">Cell membrane</keyword>
<comment type="caution">
    <text evidence="12">The sequence shown here is derived from an EMBL/GenBank/DDBJ whole genome shotgun (WGS) entry which is preliminary data.</text>
</comment>
<evidence type="ECO:0000256" key="2">
    <source>
        <dbReference type="ARBA" id="ARBA00022475"/>
    </source>
</evidence>
<dbReference type="GO" id="GO:0006935">
    <property type="term" value="P:chemotaxis"/>
    <property type="evidence" value="ECO:0007669"/>
    <property type="project" value="InterPro"/>
</dbReference>
<dbReference type="CDD" id="cd11386">
    <property type="entry name" value="MCP_signal"/>
    <property type="match status" value="1"/>
</dbReference>
<dbReference type="InterPro" id="IPR004089">
    <property type="entry name" value="MCPsignal_dom"/>
</dbReference>
<dbReference type="InterPro" id="IPR029151">
    <property type="entry name" value="Sensor-like_sf"/>
</dbReference>
<dbReference type="PRINTS" id="PR00260">
    <property type="entry name" value="CHEMTRNSDUCR"/>
</dbReference>
<dbReference type="Proteomes" id="UP000717624">
    <property type="component" value="Unassembled WGS sequence"/>
</dbReference>
<keyword evidence="4 9" id="KW-1133">Transmembrane helix</keyword>
<proteinExistence type="inferred from homology"/>
<evidence type="ECO:0000256" key="4">
    <source>
        <dbReference type="ARBA" id="ARBA00022989"/>
    </source>
</evidence>
<dbReference type="GO" id="GO:0004888">
    <property type="term" value="F:transmembrane signaling receptor activity"/>
    <property type="evidence" value="ECO:0007669"/>
    <property type="project" value="InterPro"/>
</dbReference>
<evidence type="ECO:0000256" key="6">
    <source>
        <dbReference type="ARBA" id="ARBA00023224"/>
    </source>
</evidence>
<evidence type="ECO:0000256" key="9">
    <source>
        <dbReference type="SAM" id="Phobius"/>
    </source>
</evidence>
<dbReference type="PROSITE" id="PS50111">
    <property type="entry name" value="CHEMOTAXIS_TRANSDUC_2"/>
    <property type="match status" value="1"/>
</dbReference>
<evidence type="ECO:0000256" key="7">
    <source>
        <dbReference type="ARBA" id="ARBA00029447"/>
    </source>
</evidence>
<dbReference type="PANTHER" id="PTHR32089:SF112">
    <property type="entry name" value="LYSOZYME-LIKE PROTEIN-RELATED"/>
    <property type="match status" value="1"/>
</dbReference>
<dbReference type="Gene3D" id="6.10.340.10">
    <property type="match status" value="1"/>
</dbReference>
<dbReference type="InterPro" id="IPR033463">
    <property type="entry name" value="sCache_3"/>
</dbReference>
<dbReference type="Pfam" id="PF00672">
    <property type="entry name" value="HAMP"/>
    <property type="match status" value="1"/>
</dbReference>
<dbReference type="Pfam" id="PF00015">
    <property type="entry name" value="MCPsignal"/>
    <property type="match status" value="1"/>
</dbReference>
<feature type="transmembrane region" description="Helical" evidence="9">
    <location>
        <begin position="187"/>
        <end position="209"/>
    </location>
</feature>
<dbReference type="AlphaFoldDB" id="A0A938Y139"/>
<dbReference type="PANTHER" id="PTHR32089">
    <property type="entry name" value="METHYL-ACCEPTING CHEMOTAXIS PROTEIN MCPB"/>
    <property type="match status" value="1"/>
</dbReference>
<organism evidence="12 13">
    <name type="scientific">Brevibacillus fulvus</name>
    <dbReference type="NCBI Taxonomy" id="1125967"/>
    <lineage>
        <taxon>Bacteria</taxon>
        <taxon>Bacillati</taxon>
        <taxon>Bacillota</taxon>
        <taxon>Bacilli</taxon>
        <taxon>Bacillales</taxon>
        <taxon>Paenibacillaceae</taxon>
        <taxon>Brevibacillus</taxon>
    </lineage>
</organism>
<feature type="domain" description="HAMP" evidence="11">
    <location>
        <begin position="211"/>
        <end position="263"/>
    </location>
</feature>
<gene>
    <name evidence="12" type="ORF">JOD01_002880</name>
</gene>
<comment type="similarity">
    <text evidence="7">Belongs to the methyl-accepting chemotaxis (MCP) protein family.</text>
</comment>
<dbReference type="CDD" id="cd06225">
    <property type="entry name" value="HAMP"/>
    <property type="match status" value="1"/>
</dbReference>
<feature type="transmembrane region" description="Helical" evidence="9">
    <location>
        <begin position="12"/>
        <end position="33"/>
    </location>
</feature>
<dbReference type="InterPro" id="IPR004090">
    <property type="entry name" value="Chemotax_Me-accpt_rcpt"/>
</dbReference>
<dbReference type="SMART" id="SM00304">
    <property type="entry name" value="HAMP"/>
    <property type="match status" value="1"/>
</dbReference>
<dbReference type="Gene3D" id="1.10.287.950">
    <property type="entry name" value="Methyl-accepting chemotaxis protein"/>
    <property type="match status" value="1"/>
</dbReference>
<keyword evidence="5 9" id="KW-0472">Membrane</keyword>
<dbReference type="RefSeq" id="WP_204518969.1">
    <property type="nucleotide sequence ID" value="NZ_BAABIN010000012.1"/>
</dbReference>
<evidence type="ECO:0000256" key="1">
    <source>
        <dbReference type="ARBA" id="ARBA00004651"/>
    </source>
</evidence>
<keyword evidence="3 9" id="KW-0812">Transmembrane</keyword>
<evidence type="ECO:0000259" key="11">
    <source>
        <dbReference type="PROSITE" id="PS50885"/>
    </source>
</evidence>
<accession>A0A938Y139</accession>
<evidence type="ECO:0000256" key="5">
    <source>
        <dbReference type="ARBA" id="ARBA00023136"/>
    </source>
</evidence>
<name>A0A938Y139_9BACL</name>
<evidence type="ECO:0000313" key="13">
    <source>
        <dbReference type="Proteomes" id="UP000717624"/>
    </source>
</evidence>
<evidence type="ECO:0000256" key="3">
    <source>
        <dbReference type="ARBA" id="ARBA00022692"/>
    </source>
</evidence>
<keyword evidence="13" id="KW-1185">Reference proteome</keyword>
<dbReference type="SUPFAM" id="SSF103190">
    <property type="entry name" value="Sensory domain-like"/>
    <property type="match status" value="1"/>
</dbReference>
<dbReference type="GO" id="GO:0007165">
    <property type="term" value="P:signal transduction"/>
    <property type="evidence" value="ECO:0007669"/>
    <property type="project" value="UniProtKB-KW"/>
</dbReference>
<evidence type="ECO:0000256" key="8">
    <source>
        <dbReference type="PROSITE-ProRule" id="PRU00284"/>
    </source>
</evidence>
<dbReference type="GO" id="GO:0005886">
    <property type="term" value="C:plasma membrane"/>
    <property type="evidence" value="ECO:0007669"/>
    <property type="project" value="UniProtKB-SubCell"/>
</dbReference>
<reference evidence="12" key="1">
    <citation type="submission" date="2021-01" db="EMBL/GenBank/DDBJ databases">
        <title>Genomic Encyclopedia of Type Strains, Phase IV (KMG-IV): sequencing the most valuable type-strain genomes for metagenomic binning, comparative biology and taxonomic classification.</title>
        <authorList>
            <person name="Goeker M."/>
        </authorList>
    </citation>
    <scope>NUCLEOTIDE SEQUENCE</scope>
    <source>
        <strain evidence="12">DSM 25523</strain>
    </source>
</reference>
<evidence type="ECO:0000259" key="10">
    <source>
        <dbReference type="PROSITE" id="PS50111"/>
    </source>
</evidence>
<dbReference type="Pfam" id="PF17202">
    <property type="entry name" value="sCache_3_3"/>
    <property type="match status" value="1"/>
</dbReference>
<evidence type="ECO:0000313" key="12">
    <source>
        <dbReference type="EMBL" id="MBM7591253.1"/>
    </source>
</evidence>
<dbReference type="PROSITE" id="PS50885">
    <property type="entry name" value="HAMP"/>
    <property type="match status" value="1"/>
</dbReference>
<dbReference type="SMART" id="SM00283">
    <property type="entry name" value="MA"/>
    <property type="match status" value="1"/>
</dbReference>
<comment type="subcellular location">
    <subcellularLocation>
        <location evidence="1">Cell membrane</location>
        <topology evidence="1">Multi-pass membrane protein</topology>
    </subcellularLocation>
</comment>
<dbReference type="EMBL" id="JAFBEB010000010">
    <property type="protein sequence ID" value="MBM7591253.1"/>
    <property type="molecule type" value="Genomic_DNA"/>
</dbReference>
<dbReference type="SUPFAM" id="SSF58104">
    <property type="entry name" value="Methyl-accepting chemotaxis protein (MCP) signaling domain"/>
    <property type="match status" value="1"/>
</dbReference>
<sequence length="571" mass="61685">MKKFFRKLRLGTKINLFFSSILILFALITIVLVSNQLEKGIKATALEKAKSDLMLGYELIDKKYPGEWKIENGALYKGSEKMNDNVALVDEIGQLTGGDTVTIFQGDTRIATNVQTAEGKRAVGTKVSEQVAQVVLKAGQIYLGEANVVGKLYQSAYQPLKNEQGEIIGIWYVGASQALIETSKATMMTYFLLVLVLVIAFALCLVYLFSRKLRKRLHKIAQAVACAGEGDFTYTLDEQSEDEIGQLARHYNQMRNKLNLLLMQVAEASDKVTNAAEQFTLHVGQLSKASEQIADNISSVAASAVSQAESSQQSYHSVHELSNGAKQVANGAEMIREVTNNASVTADSGSQAVGQAVDQMELLQAKIEELAAIIHQLGSHSSEIGQIVEVITDISGQTNLLALNAAIEAAKAGEHGRGFAVVADEVRKLAEQSSRSAQQISSLIATIQSVTKSAVISMETGLEEVARGKKIVNQAGDSFRSIQRSVQETDREVADVSAAALQMSAMAEQVVESIRLISESAESVAQSVQNVTAVSQEQFASMQVIAETAQSISQASHHLNDLISKFKTDHA</sequence>